<evidence type="ECO:0000313" key="4">
    <source>
        <dbReference type="Proteomes" id="UP000294508"/>
    </source>
</evidence>
<sequence>MPKLTDRQVEVLKWIGQGCPPRDWPDQTHKNTARALASRGLARVGRKNKVWTAGITEAGEFYLSHGHPMPRPEPPETGTAALPAQPPALARREEPAPESTARQMRRVAARKKSTAVKQVQRTIKETYLRYKVVVTRVQVTERFVRATSEEDAAEKIQAELERPYGYLGSWKTTMSEVDVVEAEQTTVIGPTHLSADGPLLLSIRDAAKALGISYSTLYQMTNQGDIEWVAIGNRKFISREILMDFIKANTHKGYYVAR</sequence>
<accession>A0A4R2GX11</accession>
<dbReference type="RefSeq" id="WP_132215673.1">
    <property type="nucleotide sequence ID" value="NZ_SLWN01000021.1"/>
</dbReference>
<dbReference type="NCBIfam" id="TIGR01764">
    <property type="entry name" value="excise"/>
    <property type="match status" value="1"/>
</dbReference>
<dbReference type="EMBL" id="SLWN01000021">
    <property type="protein sequence ID" value="TCO15720.1"/>
    <property type="molecule type" value="Genomic_DNA"/>
</dbReference>
<dbReference type="InterPro" id="IPR038148">
    <property type="entry name" value="Tn1545/Tn916_Xis"/>
</dbReference>
<feature type="compositionally biased region" description="Low complexity" evidence="1">
    <location>
        <begin position="80"/>
        <end position="89"/>
    </location>
</feature>
<dbReference type="Gene3D" id="3.90.105.50">
    <property type="match status" value="1"/>
</dbReference>
<keyword evidence="4" id="KW-1185">Reference proteome</keyword>
<dbReference type="OrthoDB" id="3989267at2"/>
<dbReference type="InterPro" id="IPR010093">
    <property type="entry name" value="SinI_DNA-bd"/>
</dbReference>
<evidence type="ECO:0000259" key="2">
    <source>
        <dbReference type="Pfam" id="PF12728"/>
    </source>
</evidence>
<feature type="region of interest" description="Disordered" evidence="1">
    <location>
        <begin position="67"/>
        <end position="102"/>
    </location>
</feature>
<feature type="domain" description="Helix-turn-helix" evidence="2">
    <location>
        <begin position="200"/>
        <end position="249"/>
    </location>
</feature>
<comment type="caution">
    <text evidence="3">The sequence shown here is derived from an EMBL/GenBank/DDBJ whole genome shotgun (WGS) entry which is preliminary data.</text>
</comment>
<evidence type="ECO:0000256" key="1">
    <source>
        <dbReference type="SAM" id="MobiDB-lite"/>
    </source>
</evidence>
<dbReference type="InterPro" id="IPR041657">
    <property type="entry name" value="HTH_17"/>
</dbReference>
<name>A0A4R2GX11_9ACTN</name>
<gene>
    <name evidence="3" type="ORF">EV652_12193</name>
</gene>
<evidence type="ECO:0000313" key="3">
    <source>
        <dbReference type="EMBL" id="TCO15720.1"/>
    </source>
</evidence>
<protein>
    <submittedName>
        <fullName evidence="3">Excisionase family DNA binding protein</fullName>
    </submittedName>
</protein>
<dbReference type="Proteomes" id="UP000294508">
    <property type="component" value="Unassembled WGS sequence"/>
</dbReference>
<proteinExistence type="predicted"/>
<dbReference type="Pfam" id="PF12728">
    <property type="entry name" value="HTH_17"/>
    <property type="match status" value="1"/>
</dbReference>
<dbReference type="AlphaFoldDB" id="A0A4R2GX11"/>
<dbReference type="GO" id="GO:0003677">
    <property type="term" value="F:DNA binding"/>
    <property type="evidence" value="ECO:0007669"/>
    <property type="project" value="InterPro"/>
</dbReference>
<reference evidence="3 4" key="1">
    <citation type="journal article" date="2015" name="Stand. Genomic Sci.">
        <title>Genomic Encyclopedia of Bacterial and Archaeal Type Strains, Phase III: the genomes of soil and plant-associated and newly described type strains.</title>
        <authorList>
            <person name="Whitman W.B."/>
            <person name="Woyke T."/>
            <person name="Klenk H.P."/>
            <person name="Zhou Y."/>
            <person name="Lilburn T.G."/>
            <person name="Beck B.J."/>
            <person name="De Vos P."/>
            <person name="Vandamme P."/>
            <person name="Eisen J.A."/>
            <person name="Garrity G."/>
            <person name="Hugenholtz P."/>
            <person name="Kyrpides N.C."/>
        </authorList>
    </citation>
    <scope>NUCLEOTIDE SEQUENCE [LARGE SCALE GENOMIC DNA]</scope>
    <source>
        <strain evidence="3 4">VKM Ac-2572</strain>
    </source>
</reference>
<organism evidence="3 4">
    <name type="scientific">Kribbella steppae</name>
    <dbReference type="NCBI Taxonomy" id="2512223"/>
    <lineage>
        <taxon>Bacteria</taxon>
        <taxon>Bacillati</taxon>
        <taxon>Actinomycetota</taxon>
        <taxon>Actinomycetes</taxon>
        <taxon>Propionibacteriales</taxon>
        <taxon>Kribbellaceae</taxon>
        <taxon>Kribbella</taxon>
    </lineage>
</organism>